<evidence type="ECO:0000313" key="1">
    <source>
        <dbReference type="EMBL" id="KYC48215.1"/>
    </source>
</evidence>
<dbReference type="Proteomes" id="UP000075578">
    <property type="component" value="Unassembled WGS sequence"/>
</dbReference>
<reference evidence="1 2" key="1">
    <citation type="journal article" date="2016" name="ISME J.">
        <title>Chasing the elusive Euryarchaeota class WSA2: genomes reveal a uniquely fastidious methyl-reducing methanogen.</title>
        <authorList>
            <person name="Nobu M.K."/>
            <person name="Narihiro T."/>
            <person name="Kuroda K."/>
            <person name="Mei R."/>
            <person name="Liu W.T."/>
        </authorList>
    </citation>
    <scope>NUCLEOTIDE SEQUENCE [LARGE SCALE GENOMIC DNA]</scope>
    <source>
        <strain evidence="1">U1lsi0528_Bin089</strain>
    </source>
</reference>
<dbReference type="AlphaFoldDB" id="A0A150ITL0"/>
<proteinExistence type="predicted"/>
<protein>
    <submittedName>
        <fullName evidence="1">Uncharacterized protein</fullName>
    </submittedName>
</protein>
<sequence>MKEERFKELVGKVELKYGVKFLKTPKLKTKEWEEVQNGMIETQNKKEYCVILDPKIQVLRSRQVIEQVVVQSLIELLLMQNGKSRQEAHKDSIYGSSSIGGIIK</sequence>
<name>A0A150ITL0_9EURY</name>
<organism evidence="1 2">
    <name type="scientific">Candidatus Methanofastidiosum methylothiophilum</name>
    <dbReference type="NCBI Taxonomy" id="1705564"/>
    <lineage>
        <taxon>Archaea</taxon>
        <taxon>Methanobacteriati</taxon>
        <taxon>Methanobacteriota</taxon>
        <taxon>Stenosarchaea group</taxon>
        <taxon>Candidatus Methanofastidiosia</taxon>
        <taxon>Candidatus Methanofastidiosales</taxon>
        <taxon>Candidatus Methanofastidiosaceae</taxon>
        <taxon>Candidatus Methanofastidiosum</taxon>
    </lineage>
</organism>
<accession>A0A150ITL0</accession>
<evidence type="ECO:0000313" key="2">
    <source>
        <dbReference type="Proteomes" id="UP000075578"/>
    </source>
</evidence>
<dbReference type="EMBL" id="LNGD01000143">
    <property type="protein sequence ID" value="KYC48215.1"/>
    <property type="molecule type" value="Genomic_DNA"/>
</dbReference>
<comment type="caution">
    <text evidence="1">The sequence shown here is derived from an EMBL/GenBank/DDBJ whole genome shotgun (WGS) entry which is preliminary data.</text>
</comment>
<gene>
    <name evidence="1" type="ORF">AMQ74_01625</name>
</gene>